<keyword evidence="6" id="KW-0456">Lyase</keyword>
<dbReference type="PIRSF" id="PIRSF001434">
    <property type="entry name" value="CGS"/>
    <property type="match status" value="1"/>
</dbReference>
<dbReference type="Gene3D" id="3.90.1150.10">
    <property type="entry name" value="Aspartate Aminotransferase, domain 1"/>
    <property type="match status" value="1"/>
</dbReference>
<evidence type="ECO:0000313" key="7">
    <source>
        <dbReference type="Proteomes" id="UP000470246"/>
    </source>
</evidence>
<evidence type="ECO:0000313" key="6">
    <source>
        <dbReference type="EMBL" id="NEK57490.1"/>
    </source>
</evidence>
<feature type="region of interest" description="Disordered" evidence="5">
    <location>
        <begin position="1"/>
        <end position="27"/>
    </location>
</feature>
<organism evidence="6 7">
    <name type="scientific">Geodermatophilus sabuli</name>
    <dbReference type="NCBI Taxonomy" id="1564158"/>
    <lineage>
        <taxon>Bacteria</taxon>
        <taxon>Bacillati</taxon>
        <taxon>Actinomycetota</taxon>
        <taxon>Actinomycetes</taxon>
        <taxon>Geodermatophilales</taxon>
        <taxon>Geodermatophilaceae</taxon>
        <taxon>Geodermatophilus</taxon>
    </lineage>
</organism>
<evidence type="ECO:0000256" key="3">
    <source>
        <dbReference type="PIRSR" id="PIRSR001434-2"/>
    </source>
</evidence>
<dbReference type="Gene3D" id="3.40.640.10">
    <property type="entry name" value="Type I PLP-dependent aspartate aminotransferase-like (Major domain)"/>
    <property type="match status" value="1"/>
</dbReference>
<dbReference type="GO" id="GO:0019346">
    <property type="term" value="P:transsulfuration"/>
    <property type="evidence" value="ECO:0007669"/>
    <property type="project" value="InterPro"/>
</dbReference>
<dbReference type="GO" id="GO:0030170">
    <property type="term" value="F:pyridoxal phosphate binding"/>
    <property type="evidence" value="ECO:0007669"/>
    <property type="project" value="InterPro"/>
</dbReference>
<keyword evidence="7" id="KW-1185">Reference proteome</keyword>
<dbReference type="SUPFAM" id="SSF53383">
    <property type="entry name" value="PLP-dependent transferases"/>
    <property type="match status" value="1"/>
</dbReference>
<dbReference type="InterPro" id="IPR000277">
    <property type="entry name" value="Cys/Met-Metab_PyrdxlP-dep_enz"/>
</dbReference>
<proteinExistence type="inferred from homology"/>
<sequence>MRGWGDGTRSVRAGEPAPQPGAPLRPSPVFAAPYHLGDLPPRSGGADAYARTEHPTLRVFEAAVGELDGGRCLSFATGMAAVSAAVLAVTGAGDRVVLPADGYYTTRLLAREELERFGVRVEYVPTLEIEEVAARGDLAGAALVVLETPSNPQLDVCDIAAVARATRAAGAVLAVDNTTATPLGQRPLDLGADLTVGSDTKALTGHSDLLLGHVSTTDDRLYARLKAFRDHTGGTPGAFEAWLGHRSMSTLDLRLARQAATAAAVAELLAAHPAVTGVRWPWRAGDPSARLAARQMLRPNGVVSAELADEAAVGRLLAASRLWTAATSFGGVHSTLDRRAQWGGDAVPAGFVRLSCGIEDTADLVADLAAALDAL</sequence>
<dbReference type="Proteomes" id="UP000470246">
    <property type="component" value="Unassembled WGS sequence"/>
</dbReference>
<comment type="caution">
    <text evidence="6">The sequence shown here is derived from an EMBL/GenBank/DDBJ whole genome shotgun (WGS) entry which is preliminary data.</text>
</comment>
<dbReference type="NCBIfam" id="NF005758">
    <property type="entry name" value="PRK07582.1"/>
    <property type="match status" value="1"/>
</dbReference>
<accession>A0A7K3VYJ8</accession>
<evidence type="ECO:0000256" key="1">
    <source>
        <dbReference type="ARBA" id="ARBA00001933"/>
    </source>
</evidence>
<dbReference type="InterPro" id="IPR015422">
    <property type="entry name" value="PyrdxlP-dep_Trfase_small"/>
</dbReference>
<dbReference type="EC" id="4.4.1.1" evidence="6"/>
<dbReference type="GO" id="GO:0005737">
    <property type="term" value="C:cytoplasm"/>
    <property type="evidence" value="ECO:0007669"/>
    <property type="project" value="TreeGrafter"/>
</dbReference>
<dbReference type="AlphaFoldDB" id="A0A7K3VYJ8"/>
<evidence type="ECO:0000256" key="4">
    <source>
        <dbReference type="RuleBase" id="RU362118"/>
    </source>
</evidence>
<dbReference type="InterPro" id="IPR015421">
    <property type="entry name" value="PyrdxlP-dep_Trfase_major"/>
</dbReference>
<dbReference type="GO" id="GO:0019343">
    <property type="term" value="P:cysteine biosynthetic process via cystathionine"/>
    <property type="evidence" value="ECO:0007669"/>
    <property type="project" value="TreeGrafter"/>
</dbReference>
<dbReference type="GO" id="GO:0004123">
    <property type="term" value="F:cystathionine gamma-lyase activity"/>
    <property type="evidence" value="ECO:0007669"/>
    <property type="project" value="TreeGrafter"/>
</dbReference>
<evidence type="ECO:0000256" key="2">
    <source>
        <dbReference type="ARBA" id="ARBA00022898"/>
    </source>
</evidence>
<dbReference type="PANTHER" id="PTHR11808:SF85">
    <property type="entry name" value="CYSTATHIONINE GAMMA-LYASE-RELATED"/>
    <property type="match status" value="1"/>
</dbReference>
<reference evidence="6 7" key="1">
    <citation type="submission" date="2020-02" db="EMBL/GenBank/DDBJ databases">
        <title>Geodermatophilus sabuli CPCC 205279 I12A-02694.</title>
        <authorList>
            <person name="Jiang Z."/>
        </authorList>
    </citation>
    <scope>NUCLEOTIDE SEQUENCE [LARGE SCALE GENOMIC DNA]</scope>
    <source>
        <strain evidence="6 7">I12A-02694</strain>
    </source>
</reference>
<dbReference type="PANTHER" id="PTHR11808">
    <property type="entry name" value="TRANS-SULFURATION ENZYME FAMILY MEMBER"/>
    <property type="match status" value="1"/>
</dbReference>
<gene>
    <name evidence="6" type="ORF">GCU56_06345</name>
</gene>
<dbReference type="EMBL" id="JAAGWF010000007">
    <property type="protein sequence ID" value="NEK57490.1"/>
    <property type="molecule type" value="Genomic_DNA"/>
</dbReference>
<feature type="compositionally biased region" description="Pro residues" evidence="5">
    <location>
        <begin position="17"/>
        <end position="26"/>
    </location>
</feature>
<comment type="cofactor">
    <cofactor evidence="1 4">
        <name>pyridoxal 5'-phosphate</name>
        <dbReference type="ChEBI" id="CHEBI:597326"/>
    </cofactor>
</comment>
<protein>
    <submittedName>
        <fullName evidence="6">Cystathionine gamma-lyase</fullName>
        <ecNumber evidence="6">4.4.1.1</ecNumber>
    </submittedName>
</protein>
<evidence type="ECO:0000256" key="5">
    <source>
        <dbReference type="SAM" id="MobiDB-lite"/>
    </source>
</evidence>
<feature type="modified residue" description="N6-(pyridoxal phosphate)lysine" evidence="3">
    <location>
        <position position="201"/>
    </location>
</feature>
<name>A0A7K3VYJ8_9ACTN</name>
<comment type="similarity">
    <text evidence="4">Belongs to the trans-sulfuration enzymes family.</text>
</comment>
<keyword evidence="2 3" id="KW-0663">Pyridoxal phosphate</keyword>
<dbReference type="InterPro" id="IPR015424">
    <property type="entry name" value="PyrdxlP-dep_Trfase"/>
</dbReference>
<dbReference type="Pfam" id="PF01053">
    <property type="entry name" value="Cys_Met_Meta_PP"/>
    <property type="match status" value="1"/>
</dbReference>